<proteinExistence type="predicted"/>
<keyword evidence="1" id="KW-0812">Transmembrane</keyword>
<evidence type="ECO:0000313" key="3">
    <source>
        <dbReference type="Proteomes" id="UP000325395"/>
    </source>
</evidence>
<sequence length="55" mass="6180">MCDTRRPTELYLADVDDQAFWLRSEVGGLCVGSWGMVILIHYCYVLLATVGWQAG</sequence>
<keyword evidence="1" id="KW-0472">Membrane</keyword>
<name>A0ABQ6WHC9_9EURO</name>
<dbReference type="Proteomes" id="UP000325395">
    <property type="component" value="Unassembled WGS sequence"/>
</dbReference>
<reference evidence="2 3" key="1">
    <citation type="submission" date="2019-04" db="EMBL/GenBank/DDBJ databases">
        <authorList>
            <consortium name="DOE Joint Genome Institute"/>
            <person name="Mondo S."/>
            <person name="Kjaerbolling I."/>
            <person name="Vesth T."/>
            <person name="Frisvad J.C."/>
            <person name="Nybo J.L."/>
            <person name="Theobald S."/>
            <person name="Kildgaard S."/>
            <person name="Isbrandt T."/>
            <person name="Kuo A."/>
            <person name="Sato A."/>
            <person name="Lyhne E.K."/>
            <person name="Kogle M.E."/>
            <person name="Wiebenga A."/>
            <person name="Kun R.S."/>
            <person name="Lubbers R.J."/>
            <person name="Makela M.R."/>
            <person name="Barry K."/>
            <person name="Chovatia M."/>
            <person name="Clum A."/>
            <person name="Daum C."/>
            <person name="Haridas S."/>
            <person name="He G."/>
            <person name="LaButti K."/>
            <person name="Lipzen A."/>
            <person name="Riley R."/>
            <person name="Salamov A."/>
            <person name="Simmons B.A."/>
            <person name="Magnuson J.K."/>
            <person name="Henrissat B."/>
            <person name="Mortensen U.H."/>
            <person name="Larsen T.O."/>
            <person name="Devries R.P."/>
            <person name="Grigoriev I.V."/>
            <person name="Machida M."/>
            <person name="Baker S.E."/>
            <person name="Andersen M.R."/>
            <person name="Cantor M.N."/>
            <person name="Hua S.X."/>
        </authorList>
    </citation>
    <scope>NUCLEOTIDE SEQUENCE [LARGE SCALE GENOMIC DNA]</scope>
    <source>
        <strain evidence="2 3">CBS 117616</strain>
    </source>
</reference>
<protein>
    <submittedName>
        <fullName evidence="2">Uncharacterized protein</fullName>
    </submittedName>
</protein>
<evidence type="ECO:0000313" key="2">
    <source>
        <dbReference type="EMBL" id="KAE8416539.1"/>
    </source>
</evidence>
<accession>A0ABQ6WHC9</accession>
<dbReference type="EMBL" id="ML735750">
    <property type="protein sequence ID" value="KAE8416539.1"/>
    <property type="molecule type" value="Genomic_DNA"/>
</dbReference>
<keyword evidence="3" id="KW-1185">Reference proteome</keyword>
<evidence type="ECO:0000256" key="1">
    <source>
        <dbReference type="SAM" id="Phobius"/>
    </source>
</evidence>
<gene>
    <name evidence="2" type="ORF">BDV36DRAFT_259798</name>
</gene>
<organism evidence="2 3">
    <name type="scientific">Aspergillus pseudocaelatus</name>
    <dbReference type="NCBI Taxonomy" id="1825620"/>
    <lineage>
        <taxon>Eukaryota</taxon>
        <taxon>Fungi</taxon>
        <taxon>Dikarya</taxon>
        <taxon>Ascomycota</taxon>
        <taxon>Pezizomycotina</taxon>
        <taxon>Eurotiomycetes</taxon>
        <taxon>Eurotiomycetidae</taxon>
        <taxon>Eurotiales</taxon>
        <taxon>Aspergillaceae</taxon>
        <taxon>Aspergillus</taxon>
        <taxon>Aspergillus subgen. Circumdati</taxon>
    </lineage>
</organism>
<feature type="transmembrane region" description="Helical" evidence="1">
    <location>
        <begin position="31"/>
        <end position="52"/>
    </location>
</feature>
<keyword evidence="1" id="KW-1133">Transmembrane helix</keyword>